<feature type="region of interest" description="Disordered" evidence="7">
    <location>
        <begin position="112"/>
        <end position="183"/>
    </location>
</feature>
<evidence type="ECO:0000256" key="4">
    <source>
        <dbReference type="ARBA" id="ARBA00018339"/>
    </source>
</evidence>
<feature type="compositionally biased region" description="Low complexity" evidence="7">
    <location>
        <begin position="32"/>
        <end position="49"/>
    </location>
</feature>
<evidence type="ECO:0000256" key="5">
    <source>
        <dbReference type="ARBA" id="ARBA00022517"/>
    </source>
</evidence>
<dbReference type="GO" id="GO:0008097">
    <property type="term" value="F:5S rRNA binding"/>
    <property type="evidence" value="ECO:0007669"/>
    <property type="project" value="TreeGrafter"/>
</dbReference>
<name>A0A4S8KQ78_DENBC</name>
<feature type="region of interest" description="Disordered" evidence="7">
    <location>
        <begin position="354"/>
        <end position="375"/>
    </location>
</feature>
<dbReference type="PANTHER" id="PTHR14211:SF7">
    <property type="entry name" value="RIBOSOME BIOGENESIS PROTEIN NOP53"/>
    <property type="match status" value="1"/>
</dbReference>
<dbReference type="GO" id="GO:0005730">
    <property type="term" value="C:nucleolus"/>
    <property type="evidence" value="ECO:0007669"/>
    <property type="project" value="UniProtKB-SubCell"/>
</dbReference>
<reference evidence="8 9" key="1">
    <citation type="journal article" date="2019" name="Nat. Ecol. Evol.">
        <title>Megaphylogeny resolves global patterns of mushroom evolution.</title>
        <authorList>
            <person name="Varga T."/>
            <person name="Krizsan K."/>
            <person name="Foldi C."/>
            <person name="Dima B."/>
            <person name="Sanchez-Garcia M."/>
            <person name="Sanchez-Ramirez S."/>
            <person name="Szollosi G.J."/>
            <person name="Szarkandi J.G."/>
            <person name="Papp V."/>
            <person name="Albert L."/>
            <person name="Andreopoulos W."/>
            <person name="Angelini C."/>
            <person name="Antonin V."/>
            <person name="Barry K.W."/>
            <person name="Bougher N.L."/>
            <person name="Buchanan P."/>
            <person name="Buyck B."/>
            <person name="Bense V."/>
            <person name="Catcheside P."/>
            <person name="Chovatia M."/>
            <person name="Cooper J."/>
            <person name="Damon W."/>
            <person name="Desjardin D."/>
            <person name="Finy P."/>
            <person name="Geml J."/>
            <person name="Haridas S."/>
            <person name="Hughes K."/>
            <person name="Justo A."/>
            <person name="Karasinski D."/>
            <person name="Kautmanova I."/>
            <person name="Kiss B."/>
            <person name="Kocsube S."/>
            <person name="Kotiranta H."/>
            <person name="LaButti K.M."/>
            <person name="Lechner B.E."/>
            <person name="Liimatainen K."/>
            <person name="Lipzen A."/>
            <person name="Lukacs Z."/>
            <person name="Mihaltcheva S."/>
            <person name="Morgado L.N."/>
            <person name="Niskanen T."/>
            <person name="Noordeloos M.E."/>
            <person name="Ohm R.A."/>
            <person name="Ortiz-Santana B."/>
            <person name="Ovrebo C."/>
            <person name="Racz N."/>
            <person name="Riley R."/>
            <person name="Savchenko A."/>
            <person name="Shiryaev A."/>
            <person name="Soop K."/>
            <person name="Spirin V."/>
            <person name="Szebenyi C."/>
            <person name="Tomsovsky M."/>
            <person name="Tulloss R.E."/>
            <person name="Uehling J."/>
            <person name="Grigoriev I.V."/>
            <person name="Vagvolgyi C."/>
            <person name="Papp T."/>
            <person name="Martin F.M."/>
            <person name="Miettinen O."/>
            <person name="Hibbett D.S."/>
            <person name="Nagy L.G."/>
        </authorList>
    </citation>
    <scope>NUCLEOTIDE SEQUENCE [LARGE SCALE GENOMIC DNA]</scope>
    <source>
        <strain evidence="8 9">CBS 962.96</strain>
    </source>
</reference>
<comment type="subcellular location">
    <subcellularLocation>
        <location evidence="1">Nucleus</location>
        <location evidence="1">Nucleolus</location>
    </subcellularLocation>
    <subcellularLocation>
        <location evidence="2">Nucleus</location>
        <location evidence="2">Nucleoplasm</location>
    </subcellularLocation>
</comment>
<dbReference type="GO" id="GO:0000027">
    <property type="term" value="P:ribosomal large subunit assembly"/>
    <property type="evidence" value="ECO:0007669"/>
    <property type="project" value="TreeGrafter"/>
</dbReference>
<keyword evidence="6" id="KW-0539">Nucleus</keyword>
<feature type="compositionally biased region" description="Basic and acidic residues" evidence="7">
    <location>
        <begin position="360"/>
        <end position="375"/>
    </location>
</feature>
<protein>
    <recommendedName>
        <fullName evidence="4">Ribosome biogenesis protein NOP53</fullName>
    </recommendedName>
</protein>
<organism evidence="8 9">
    <name type="scientific">Dendrothele bispora (strain CBS 962.96)</name>
    <dbReference type="NCBI Taxonomy" id="1314807"/>
    <lineage>
        <taxon>Eukaryota</taxon>
        <taxon>Fungi</taxon>
        <taxon>Dikarya</taxon>
        <taxon>Basidiomycota</taxon>
        <taxon>Agaricomycotina</taxon>
        <taxon>Agaricomycetes</taxon>
        <taxon>Agaricomycetidae</taxon>
        <taxon>Agaricales</taxon>
        <taxon>Agaricales incertae sedis</taxon>
        <taxon>Dendrothele</taxon>
    </lineage>
</organism>
<dbReference type="PANTHER" id="PTHR14211">
    <property type="entry name" value="GLIOMA SUPPRESSOR CANDIDATE REGION GENE 2"/>
    <property type="match status" value="1"/>
</dbReference>
<evidence type="ECO:0000256" key="3">
    <source>
        <dbReference type="ARBA" id="ARBA00008838"/>
    </source>
</evidence>
<feature type="region of interest" description="Disordered" evidence="7">
    <location>
        <begin position="23"/>
        <end position="72"/>
    </location>
</feature>
<keyword evidence="9" id="KW-1185">Reference proteome</keyword>
<keyword evidence="5" id="KW-0690">Ribosome biogenesis</keyword>
<evidence type="ECO:0000313" key="8">
    <source>
        <dbReference type="EMBL" id="THU77857.1"/>
    </source>
</evidence>
<evidence type="ECO:0000256" key="6">
    <source>
        <dbReference type="ARBA" id="ARBA00023242"/>
    </source>
</evidence>
<evidence type="ECO:0000313" key="9">
    <source>
        <dbReference type="Proteomes" id="UP000297245"/>
    </source>
</evidence>
<dbReference type="InterPro" id="IPR011687">
    <property type="entry name" value="Nop53/GLTSCR2"/>
</dbReference>
<proteinExistence type="inferred from homology"/>
<sequence>MRQQVKVHDFKNWVSCVSSAVKSSGQYDPWASPSTSDPSFSSPSTSKPPLTDFIRDIVTKPTPKAPTHSQNLEHPHKLISLPAVPAPHAGTSYNPSVDAHQELLREAMEVEEKREEKRVKESEVKEKMVKARALDTLEEGEEQGAPGMVVDKVDEQGEGGEADDEEEWQGVVKKQTSRKTKAQKKKAAKLLAEKRHLASMAARKRQNAFLSSLSSKVIRRSASSLPTAEEIATRRQAAILARFRNGLAGQKLGKYVVPEDEVDVQLGEDLTETLRGLKASFIVEGNLFKDRFLNLQQRALIEPRTRVLPKKAKRRVVEYEKHAWKRFDRVVFEAKKLSRWNSVLSTRKEDDRDDEDAMDVDVRTDDDEKRRMMPL</sequence>
<evidence type="ECO:0000256" key="2">
    <source>
        <dbReference type="ARBA" id="ARBA00004642"/>
    </source>
</evidence>
<evidence type="ECO:0000256" key="1">
    <source>
        <dbReference type="ARBA" id="ARBA00004604"/>
    </source>
</evidence>
<comment type="similarity">
    <text evidence="3">Belongs to the NOP53 family.</text>
</comment>
<dbReference type="Pfam" id="PF07767">
    <property type="entry name" value="Nop53"/>
    <property type="match status" value="1"/>
</dbReference>
<feature type="compositionally biased region" description="Acidic residues" evidence="7">
    <location>
        <begin position="156"/>
        <end position="168"/>
    </location>
</feature>
<dbReference type="OrthoDB" id="5072at2759"/>
<dbReference type="Proteomes" id="UP000297245">
    <property type="component" value="Unassembled WGS sequence"/>
</dbReference>
<accession>A0A4S8KQ78</accession>
<dbReference type="GO" id="GO:0006364">
    <property type="term" value="P:rRNA processing"/>
    <property type="evidence" value="ECO:0007669"/>
    <property type="project" value="TreeGrafter"/>
</dbReference>
<evidence type="ECO:0000256" key="7">
    <source>
        <dbReference type="SAM" id="MobiDB-lite"/>
    </source>
</evidence>
<dbReference type="EMBL" id="ML180322">
    <property type="protein sequence ID" value="THU77857.1"/>
    <property type="molecule type" value="Genomic_DNA"/>
</dbReference>
<dbReference type="GO" id="GO:0005654">
    <property type="term" value="C:nucleoplasm"/>
    <property type="evidence" value="ECO:0007669"/>
    <property type="project" value="UniProtKB-SubCell"/>
</dbReference>
<dbReference type="AlphaFoldDB" id="A0A4S8KQ78"/>
<feature type="compositionally biased region" description="Basic and acidic residues" evidence="7">
    <location>
        <begin position="112"/>
        <end position="135"/>
    </location>
</feature>
<gene>
    <name evidence="8" type="ORF">K435DRAFT_973788</name>
</gene>